<dbReference type="GO" id="GO:0006935">
    <property type="term" value="P:chemotaxis"/>
    <property type="evidence" value="ECO:0007669"/>
    <property type="project" value="UniProtKB-KW"/>
</dbReference>
<evidence type="ECO:0000256" key="5">
    <source>
        <dbReference type="ARBA" id="ARBA00022500"/>
    </source>
</evidence>
<dbReference type="EMBL" id="JALZ01000001">
    <property type="protein sequence ID" value="ETX16323.1"/>
    <property type="molecule type" value="Genomic_DNA"/>
</dbReference>
<dbReference type="InterPro" id="IPR047055">
    <property type="entry name" value="MotA-like"/>
</dbReference>
<accession>X7EME9</accession>
<protein>
    <submittedName>
        <fullName evidence="16">Flagellar motor protein MotA</fullName>
    </submittedName>
</protein>
<feature type="transmembrane region" description="Helical" evidence="13">
    <location>
        <begin position="161"/>
        <end position="187"/>
    </location>
</feature>
<keyword evidence="10 13" id="KW-1133">Transmembrane helix</keyword>
<evidence type="ECO:0000256" key="10">
    <source>
        <dbReference type="ARBA" id="ARBA00022989"/>
    </source>
</evidence>
<dbReference type="RefSeq" id="WP_037256975.1">
    <property type="nucleotide sequence ID" value="NZ_JALZ01000001.1"/>
</dbReference>
<dbReference type="PROSITE" id="PS01307">
    <property type="entry name" value="MOTA"/>
    <property type="match status" value="1"/>
</dbReference>
<keyword evidence="12 13" id="KW-0472">Membrane</keyword>
<evidence type="ECO:0000256" key="9">
    <source>
        <dbReference type="ARBA" id="ARBA00022781"/>
    </source>
</evidence>
<feature type="domain" description="MotA/TolQ/ExbB proton channel" evidence="14">
    <location>
        <begin position="139"/>
        <end position="232"/>
    </location>
</feature>
<dbReference type="PANTHER" id="PTHR30433:SF4">
    <property type="entry name" value="MOTILITY PROTEIN A"/>
    <property type="match status" value="1"/>
</dbReference>
<dbReference type="GO" id="GO:0005886">
    <property type="term" value="C:plasma membrane"/>
    <property type="evidence" value="ECO:0007669"/>
    <property type="project" value="UniProtKB-SubCell"/>
</dbReference>
<feature type="domain" description="Motility protein A N-terminal" evidence="15">
    <location>
        <begin position="4"/>
        <end position="95"/>
    </location>
</feature>
<dbReference type="Proteomes" id="UP000022447">
    <property type="component" value="Unassembled WGS sequence"/>
</dbReference>
<keyword evidence="8" id="KW-0283">Flagellar rotation</keyword>
<dbReference type="STRING" id="1449350.OCH239_00340"/>
<reference evidence="16 17" key="1">
    <citation type="submission" date="2014-01" db="EMBL/GenBank/DDBJ databases">
        <title>Roseivivax halodurans JCM 10272 Genome Sequencing.</title>
        <authorList>
            <person name="Lai Q."/>
            <person name="Li G."/>
            <person name="Shao Z."/>
        </authorList>
    </citation>
    <scope>NUCLEOTIDE SEQUENCE [LARGE SCALE GENOMIC DNA]</scope>
    <source>
        <strain evidence="16 17">JCM 10272</strain>
    </source>
</reference>
<dbReference type="InterPro" id="IPR022522">
    <property type="entry name" value="Flagellar_motor_stator_MotA"/>
</dbReference>
<dbReference type="InterPro" id="IPR000540">
    <property type="entry name" value="Flag_MotA_CS"/>
</dbReference>
<comment type="caution">
    <text evidence="16">The sequence shown here is derived from an EMBL/GenBank/DDBJ whole genome shotgun (WGS) entry which is preliminary data.</text>
</comment>
<dbReference type="Pfam" id="PF01618">
    <property type="entry name" value="MotA_ExbB"/>
    <property type="match status" value="1"/>
</dbReference>
<evidence type="ECO:0000256" key="7">
    <source>
        <dbReference type="ARBA" id="ARBA00022692"/>
    </source>
</evidence>
<dbReference type="Pfam" id="PF20560">
    <property type="entry name" value="MotA_N"/>
    <property type="match status" value="1"/>
</dbReference>
<dbReference type="PATRIC" id="fig|1449350.3.peg.68"/>
<keyword evidence="16" id="KW-0966">Cell projection</keyword>
<evidence type="ECO:0000256" key="3">
    <source>
        <dbReference type="ARBA" id="ARBA00022448"/>
    </source>
</evidence>
<evidence type="ECO:0000256" key="6">
    <source>
        <dbReference type="ARBA" id="ARBA00022519"/>
    </source>
</evidence>
<evidence type="ECO:0000256" key="4">
    <source>
        <dbReference type="ARBA" id="ARBA00022475"/>
    </source>
</evidence>
<dbReference type="PANTHER" id="PTHR30433">
    <property type="entry name" value="CHEMOTAXIS PROTEIN MOTA"/>
    <property type="match status" value="1"/>
</dbReference>
<dbReference type="InterPro" id="IPR046786">
    <property type="entry name" value="MotA_N"/>
</dbReference>
<evidence type="ECO:0000256" key="13">
    <source>
        <dbReference type="SAM" id="Phobius"/>
    </source>
</evidence>
<keyword evidence="16" id="KW-0282">Flagellum</keyword>
<evidence type="ECO:0000256" key="1">
    <source>
        <dbReference type="ARBA" id="ARBA00004429"/>
    </source>
</evidence>
<dbReference type="NCBIfam" id="TIGR03818">
    <property type="entry name" value="MotA1"/>
    <property type="match status" value="1"/>
</dbReference>
<feature type="transmembrane region" description="Helical" evidence="13">
    <location>
        <begin position="37"/>
        <end position="56"/>
    </location>
</feature>
<evidence type="ECO:0000259" key="14">
    <source>
        <dbReference type="Pfam" id="PF01618"/>
    </source>
</evidence>
<keyword evidence="17" id="KW-1185">Reference proteome</keyword>
<evidence type="ECO:0000256" key="8">
    <source>
        <dbReference type="ARBA" id="ARBA00022779"/>
    </source>
</evidence>
<organism evidence="16 17">
    <name type="scientific">Roseivivax halodurans JCM 10272</name>
    <dbReference type="NCBI Taxonomy" id="1449350"/>
    <lineage>
        <taxon>Bacteria</taxon>
        <taxon>Pseudomonadati</taxon>
        <taxon>Pseudomonadota</taxon>
        <taxon>Alphaproteobacteria</taxon>
        <taxon>Rhodobacterales</taxon>
        <taxon>Roseobacteraceae</taxon>
        <taxon>Roseivivax</taxon>
    </lineage>
</organism>
<keyword evidence="6" id="KW-0997">Cell inner membrane</keyword>
<evidence type="ECO:0000256" key="11">
    <source>
        <dbReference type="ARBA" id="ARBA00023065"/>
    </source>
</evidence>
<keyword evidence="16" id="KW-0969">Cilium</keyword>
<sequence>MTLLIGTVMVFGLIFGGFILSGGNMEIVLHALPYEGMMIGGGALGAFVIANSLPVVKGAAGGILRTIKGPKWQASDYTHLLQLLFELTRLYRTKGILALDEHIESPHTSEIFQRYPRIVGDHFAIELITDSFRMLAMQFDDKFQTEEVINRKIRKHHKESLVPASAIQTMADGLPAIGIVAAVLGVIKTMSSIDQPPEVLGKMIGGALVGTFLGVFLAYCLVQPISGRLKQIEEEDHAFYQVIRDVFIAMVANHPPNICVEIGRGNVPSAKQPNFQSIEAAQRELPAA</sequence>
<feature type="transmembrane region" description="Helical" evidence="13">
    <location>
        <begin position="199"/>
        <end position="222"/>
    </location>
</feature>
<evidence type="ECO:0000256" key="12">
    <source>
        <dbReference type="ARBA" id="ARBA00023136"/>
    </source>
</evidence>
<gene>
    <name evidence="16" type="ORF">OCH239_00340</name>
</gene>
<keyword evidence="9" id="KW-0375">Hydrogen ion transport</keyword>
<dbReference type="InterPro" id="IPR002898">
    <property type="entry name" value="MotA_ExbB_proton_chnl"/>
</dbReference>
<keyword evidence="5" id="KW-0145">Chemotaxis</keyword>
<evidence type="ECO:0000256" key="2">
    <source>
        <dbReference type="ARBA" id="ARBA00008038"/>
    </source>
</evidence>
<dbReference type="AlphaFoldDB" id="X7EME9"/>
<dbReference type="eggNOG" id="COG1291">
    <property type="taxonomic scope" value="Bacteria"/>
</dbReference>
<proteinExistence type="inferred from homology"/>
<dbReference type="GO" id="GO:0071978">
    <property type="term" value="P:bacterial-type flagellum-dependent swarming motility"/>
    <property type="evidence" value="ECO:0007669"/>
    <property type="project" value="InterPro"/>
</dbReference>
<evidence type="ECO:0000313" key="16">
    <source>
        <dbReference type="EMBL" id="ETX16323.1"/>
    </source>
</evidence>
<dbReference type="OrthoDB" id="9782603at2"/>
<name>X7EME9_9RHOB</name>
<evidence type="ECO:0000313" key="17">
    <source>
        <dbReference type="Proteomes" id="UP000022447"/>
    </source>
</evidence>
<evidence type="ECO:0000259" key="15">
    <source>
        <dbReference type="Pfam" id="PF20560"/>
    </source>
</evidence>
<keyword evidence="3" id="KW-0813">Transport</keyword>
<keyword evidence="4" id="KW-1003">Cell membrane</keyword>
<keyword evidence="7 13" id="KW-0812">Transmembrane</keyword>
<keyword evidence="11" id="KW-0406">Ion transport</keyword>
<comment type="similarity">
    <text evidence="2">Belongs to the MotA family.</text>
</comment>
<comment type="subcellular location">
    <subcellularLocation>
        <location evidence="1">Cell inner membrane</location>
        <topology evidence="1">Multi-pass membrane protein</topology>
    </subcellularLocation>
</comment>
<dbReference type="GO" id="GO:1902600">
    <property type="term" value="P:proton transmembrane transport"/>
    <property type="evidence" value="ECO:0007669"/>
    <property type="project" value="UniProtKB-KW"/>
</dbReference>